<dbReference type="EMBL" id="BAABAO010000006">
    <property type="protein sequence ID" value="GAA4130462.1"/>
    <property type="molecule type" value="Genomic_DNA"/>
</dbReference>
<dbReference type="Proteomes" id="UP001501333">
    <property type="component" value="Unassembled WGS sequence"/>
</dbReference>
<evidence type="ECO:0000313" key="2">
    <source>
        <dbReference type="Proteomes" id="UP001501333"/>
    </source>
</evidence>
<organism evidence="1 2">
    <name type="scientific">Flavobacterium chungbukense</name>
    <dbReference type="NCBI Taxonomy" id="877464"/>
    <lineage>
        <taxon>Bacteria</taxon>
        <taxon>Pseudomonadati</taxon>
        <taxon>Bacteroidota</taxon>
        <taxon>Flavobacteriia</taxon>
        <taxon>Flavobacteriales</taxon>
        <taxon>Flavobacteriaceae</taxon>
        <taxon>Flavobacterium</taxon>
    </lineage>
</organism>
<accession>A0ABP7Y4N9</accession>
<sequence length="179" mass="20989">MKIIKPILLILILFASGIIYAHKDRIEVPERFVFILKRGDVIRFESLDSKVEEFSKEIVRKKIEISEVHLYYKTGEIVTVQSDGVNWTLFKITFKGKSLYVPQEKLKKIKEINFSTLNLFWSGESNAFNSHYLCLRFDIGTQSSFGVFPNLELHFENRKFSRSEVWTQTSENSRHGKTF</sequence>
<proteinExistence type="predicted"/>
<keyword evidence="2" id="KW-1185">Reference proteome</keyword>
<reference evidence="2" key="1">
    <citation type="journal article" date="2019" name="Int. J. Syst. Evol. Microbiol.">
        <title>The Global Catalogue of Microorganisms (GCM) 10K type strain sequencing project: providing services to taxonomists for standard genome sequencing and annotation.</title>
        <authorList>
            <consortium name="The Broad Institute Genomics Platform"/>
            <consortium name="The Broad Institute Genome Sequencing Center for Infectious Disease"/>
            <person name="Wu L."/>
            <person name="Ma J."/>
        </authorList>
    </citation>
    <scope>NUCLEOTIDE SEQUENCE [LARGE SCALE GENOMIC DNA]</scope>
    <source>
        <strain evidence="2">JCM 17386</strain>
    </source>
</reference>
<protein>
    <recommendedName>
        <fullName evidence="3">SH3b domain-containing protein</fullName>
    </recommendedName>
</protein>
<evidence type="ECO:0000313" key="1">
    <source>
        <dbReference type="EMBL" id="GAA4130462.1"/>
    </source>
</evidence>
<comment type="caution">
    <text evidence="1">The sequence shown here is derived from an EMBL/GenBank/DDBJ whole genome shotgun (WGS) entry which is preliminary data.</text>
</comment>
<dbReference type="RefSeq" id="WP_229355993.1">
    <property type="nucleotide sequence ID" value="NZ_BAABAO010000006.1"/>
</dbReference>
<gene>
    <name evidence="1" type="ORF">GCM10022250_21360</name>
</gene>
<name>A0ABP7Y4N9_9FLAO</name>
<evidence type="ECO:0008006" key="3">
    <source>
        <dbReference type="Google" id="ProtNLM"/>
    </source>
</evidence>